<dbReference type="PANTHER" id="PTHR35190:SF1">
    <property type="entry name" value="PEPTIDASE C45 HYDROLASE DOMAIN-CONTAINING PROTEIN"/>
    <property type="match status" value="1"/>
</dbReference>
<feature type="domain" description="Peptidase C45 hydrolase" evidence="1">
    <location>
        <begin position="131"/>
        <end position="321"/>
    </location>
</feature>
<protein>
    <recommendedName>
        <fullName evidence="1">Peptidase C45 hydrolase domain-containing protein</fullName>
    </recommendedName>
</protein>
<dbReference type="EMBL" id="CP076133">
    <property type="protein sequence ID" value="QWG04867.1"/>
    <property type="molecule type" value="Genomic_DNA"/>
</dbReference>
<dbReference type="NCBIfam" id="NF040521">
    <property type="entry name" value="C45_proenzyme"/>
    <property type="match status" value="1"/>
</dbReference>
<dbReference type="KEGG" id="fya:KMW28_20805"/>
<name>A0AAX1NEM2_9BACT</name>
<dbReference type="Gene3D" id="3.60.60.10">
    <property type="entry name" value="Penicillin V Acylase, Chain A"/>
    <property type="match status" value="1"/>
</dbReference>
<evidence type="ECO:0000313" key="2">
    <source>
        <dbReference type="EMBL" id="QWG04867.1"/>
    </source>
</evidence>
<evidence type="ECO:0000259" key="1">
    <source>
        <dbReference type="Pfam" id="PF03417"/>
    </source>
</evidence>
<gene>
    <name evidence="2" type="ORF">KMW28_20805</name>
</gene>
<sequence length="381" mass="42830">MKLVKEFKAGKLYEANNFLIPVLEGSNIEMGEQYGALMLESMQQTFDLVVRPEIENGYLDQAAKDLWVNRAYGTGTIRTKDFYDGVALGTGWSLEDVVLLDQIMEYGIYKEKLHSFAGCTSIVSYGEQSKDGGMYIGRNLDWSPAFNKFPTVFTVRKPNDGSYKIATAGWPGMYCAFTAMNEHGVYLDVHDGTSMGGSLVFLERPSLLNTLTDILSETKDLKSMKSRFNGMLNSLSIIFTLADKNDAASVEGSSLGGNRIRSAKDDTLVVANTFFNEDWGLGLRETVSNSMRRFSNMTDRLAENRGHVDAQMTRDLMDIRLFNEDGTFKENGGCTKPSLQDADLTNYQTVFDINDQKVWIKIPVPEYFADWTEIDLKKLWN</sequence>
<dbReference type="Proteomes" id="UP000678679">
    <property type="component" value="Chromosome 2"/>
</dbReference>
<reference evidence="2 3" key="1">
    <citation type="submission" date="2021-05" db="EMBL/GenBank/DDBJ databases">
        <title>Comparative genomic studies on the polysaccharide-degrading batcterial strains of the Flammeovirga genus.</title>
        <authorList>
            <person name="Zewei F."/>
            <person name="Zheng Z."/>
            <person name="Yu L."/>
            <person name="Ruyue G."/>
            <person name="Yanhong M."/>
            <person name="Yuanyuan C."/>
            <person name="Jingyan G."/>
            <person name="Wenjun H."/>
        </authorList>
    </citation>
    <scope>NUCLEOTIDE SEQUENCE [LARGE SCALE GENOMIC DNA]</scope>
    <source>
        <strain evidence="2 3">NBRC:100898</strain>
    </source>
</reference>
<dbReference type="AlphaFoldDB" id="A0AAX1NEM2"/>
<dbReference type="InterPro" id="IPR005079">
    <property type="entry name" value="Peptidase_C45_hydrolase"/>
</dbReference>
<evidence type="ECO:0000313" key="3">
    <source>
        <dbReference type="Proteomes" id="UP000678679"/>
    </source>
</evidence>
<organism evidence="2 3">
    <name type="scientific">Flammeovirga yaeyamensis</name>
    <dbReference type="NCBI Taxonomy" id="367791"/>
    <lineage>
        <taxon>Bacteria</taxon>
        <taxon>Pseudomonadati</taxon>
        <taxon>Bacteroidota</taxon>
        <taxon>Cytophagia</taxon>
        <taxon>Cytophagales</taxon>
        <taxon>Flammeovirgaceae</taxon>
        <taxon>Flammeovirga</taxon>
    </lineage>
</organism>
<dbReference type="InterPro" id="IPR047803">
    <property type="entry name" value="DCD1A/B-like"/>
</dbReference>
<proteinExistence type="predicted"/>
<dbReference type="RefSeq" id="WP_169662434.1">
    <property type="nucleotide sequence ID" value="NZ_CP076133.1"/>
</dbReference>
<keyword evidence="3" id="KW-1185">Reference proteome</keyword>
<accession>A0AAX1NEM2</accession>
<dbReference type="Pfam" id="PF03417">
    <property type="entry name" value="AAT"/>
    <property type="match status" value="1"/>
</dbReference>
<dbReference type="InterPro" id="IPR047794">
    <property type="entry name" value="C45_proenzyme-like"/>
</dbReference>
<dbReference type="PANTHER" id="PTHR35190">
    <property type="entry name" value="PROTEIN DCD1B"/>
    <property type="match status" value="1"/>
</dbReference>